<evidence type="ECO:0000313" key="1">
    <source>
        <dbReference type="EMBL" id="ADU27117.1"/>
    </source>
</evidence>
<organism evidence="1 2">
    <name type="scientific">Ethanoligenens harbinense (strain DSM 18485 / JCM 12961 / CGMCC 1.5033 / YUAN-3)</name>
    <dbReference type="NCBI Taxonomy" id="663278"/>
    <lineage>
        <taxon>Bacteria</taxon>
        <taxon>Bacillati</taxon>
        <taxon>Bacillota</taxon>
        <taxon>Clostridia</taxon>
        <taxon>Eubacteriales</taxon>
        <taxon>Oscillospiraceae</taxon>
        <taxon>Ethanoligenens</taxon>
    </lineage>
</organism>
<sequence>MGVADKNDREALAYFKKLNDTLFLAMRYVDRHGVIVIPTDSNMPVFSENPSHFCVNGTILDVGLFPQYKSMCILQLLEEHPWLVDTYPRILPENREIVKVAKALRLKDRAHLRENCRELRGRLCADIGKYLGQPVIETNGDKALEEKVDVHVLLLYHHGDTFSGITKTFSDQYLSVYRKIKALLDKTADKRALVGKCLITYAAENGKFIATLFLDADGGDAAYYEAVGKLKDYVLKHRMTVGFPMQVRDNQDMALQTERIGYISRIFEGYSVYIFN</sequence>
<proteinExistence type="predicted"/>
<protein>
    <submittedName>
        <fullName evidence="1">Uncharacterized protein</fullName>
    </submittedName>
</protein>
<gene>
    <name evidence="1" type="ordered locus">Ethha_1581</name>
</gene>
<dbReference type="EMBL" id="CP002400">
    <property type="protein sequence ID" value="ADU27117.1"/>
    <property type="molecule type" value="Genomic_DNA"/>
</dbReference>
<dbReference type="RefSeq" id="WP_013485472.1">
    <property type="nucleotide sequence ID" value="NC_014828.1"/>
</dbReference>
<dbReference type="STRING" id="663278.Ethha_1581"/>
<evidence type="ECO:0000313" key="2">
    <source>
        <dbReference type="Proteomes" id="UP000001551"/>
    </source>
</evidence>
<dbReference type="AlphaFoldDB" id="E6U898"/>
<dbReference type="KEGG" id="eha:Ethha_1581"/>
<keyword evidence="2" id="KW-1185">Reference proteome</keyword>
<reference evidence="1 2" key="1">
    <citation type="submission" date="2010-12" db="EMBL/GenBank/DDBJ databases">
        <title>Complete sequence of Ethanoligenens harbinense YUAN-3.</title>
        <authorList>
            <person name="Lucas S."/>
            <person name="Copeland A."/>
            <person name="Lapidus A."/>
            <person name="Cheng J.-F."/>
            <person name="Bruce D."/>
            <person name="Goodwin L."/>
            <person name="Pitluck S."/>
            <person name="Chertkov O."/>
            <person name="Misra M."/>
            <person name="Detter J.C."/>
            <person name="Han C."/>
            <person name="Tapia R."/>
            <person name="Land M."/>
            <person name="Hauser L."/>
            <person name="Jeffries C."/>
            <person name="Kyrpides N."/>
            <person name="Ivanova N."/>
            <person name="Mikhailova N."/>
            <person name="Wang A."/>
            <person name="Mouttaki H."/>
            <person name="He Z."/>
            <person name="Zhou J."/>
            <person name="Hemme C.L."/>
            <person name="Woyke T."/>
        </authorList>
    </citation>
    <scope>NUCLEOTIDE SEQUENCE [LARGE SCALE GENOMIC DNA]</scope>
    <source>
        <strain evidence="2">DSM 18485 / JCM 12961 / CGMCC 1.5033 / YUAN-3</strain>
    </source>
</reference>
<dbReference type="HOGENOM" id="CLU_1007402_0_0_9"/>
<name>E6U898_ETHHY</name>
<accession>E6U898</accession>
<dbReference type="Proteomes" id="UP000001551">
    <property type="component" value="Chromosome"/>
</dbReference>